<dbReference type="OrthoDB" id="9777791at2"/>
<dbReference type="Gene3D" id="3.90.1200.10">
    <property type="match status" value="1"/>
</dbReference>
<dbReference type="InterPro" id="IPR002575">
    <property type="entry name" value="Aminoglycoside_PTrfase"/>
</dbReference>
<dbReference type="HOGENOM" id="CLU_813383_0_0_6"/>
<accession>R4YJK9</accession>
<dbReference type="SUPFAM" id="SSF56112">
    <property type="entry name" value="Protein kinase-like (PK-like)"/>
    <property type="match status" value="1"/>
</dbReference>
<name>R4YJK9_OLEAN</name>
<dbReference type="InterPro" id="IPR011009">
    <property type="entry name" value="Kinase-like_dom_sf"/>
</dbReference>
<dbReference type="AlphaFoldDB" id="R4YJK9"/>
<dbReference type="Proteomes" id="UP000032749">
    <property type="component" value="Chromosome"/>
</dbReference>
<dbReference type="STRING" id="698738.OLEAN_C00990"/>
<organism evidence="2 3">
    <name type="scientific">Oleispira antarctica RB-8</name>
    <dbReference type="NCBI Taxonomy" id="698738"/>
    <lineage>
        <taxon>Bacteria</taxon>
        <taxon>Pseudomonadati</taxon>
        <taxon>Pseudomonadota</taxon>
        <taxon>Gammaproteobacteria</taxon>
        <taxon>Oceanospirillales</taxon>
        <taxon>Oceanospirillaceae</taxon>
        <taxon>Oleispira</taxon>
    </lineage>
</organism>
<dbReference type="KEGG" id="oai:OLEAN_C00990"/>
<feature type="domain" description="Aminoglycoside phosphotransferase" evidence="1">
    <location>
        <begin position="229"/>
        <end position="276"/>
    </location>
</feature>
<reference evidence="2 3" key="1">
    <citation type="journal article" date="2013" name="Nat. Commun.">
        <title>Genome sequence and functional genomic analysis of the oil-degrading bacterium Oleispira antarctica.</title>
        <authorList>
            <person name="Kube M."/>
            <person name="Chernikova T.N."/>
            <person name="Al-Ramahi Y."/>
            <person name="Beloqui A."/>
            <person name="Lopez-Cortez N."/>
            <person name="Guazzaroni M.E."/>
            <person name="Heipieper H.J."/>
            <person name="Klages S."/>
            <person name="Kotsyurbenko O.R."/>
            <person name="Langer I."/>
            <person name="Nechitaylo T.Y."/>
            <person name="Lunsdorf H."/>
            <person name="Fernandez M."/>
            <person name="Juarez S."/>
            <person name="Ciordia S."/>
            <person name="Singer A."/>
            <person name="Kagan O."/>
            <person name="Egorova O."/>
            <person name="Petit P.A."/>
            <person name="Stogios P."/>
            <person name="Kim Y."/>
            <person name="Tchigvintsev A."/>
            <person name="Flick R."/>
            <person name="Denaro R."/>
            <person name="Genovese M."/>
            <person name="Albar J.P."/>
            <person name="Reva O.N."/>
            <person name="Martinez-Gomariz M."/>
            <person name="Tran H."/>
            <person name="Ferrer M."/>
            <person name="Savchenko A."/>
            <person name="Yakunin A.F."/>
            <person name="Yakimov M.M."/>
            <person name="Golyshina O.V."/>
            <person name="Reinhardt R."/>
            <person name="Golyshin P.N."/>
        </authorList>
    </citation>
    <scope>NUCLEOTIDE SEQUENCE [LARGE SCALE GENOMIC DNA]</scope>
</reference>
<evidence type="ECO:0000259" key="1">
    <source>
        <dbReference type="Pfam" id="PF01636"/>
    </source>
</evidence>
<gene>
    <name evidence="2" type="ORF">OLEAN_C00990</name>
</gene>
<protein>
    <recommendedName>
        <fullName evidence="1">Aminoglycoside phosphotransferase domain-containing protein</fullName>
    </recommendedName>
</protein>
<dbReference type="Pfam" id="PF01636">
    <property type="entry name" value="APH"/>
    <property type="match status" value="1"/>
</dbReference>
<sequence length="341" mass="39425">MKKLIRRWLNHYKNQRRKTQFESLVGIDLDSLVKSCEAIVLNKTGYIVYTKFRDLGGVNNHGMLLHYSVQSNQPVAISKIEESSLADREYRFLTWQEEFRANTLGAVPFGLTTVSEQGYSCLITSVLEHPKVFSYSQAQQLFHALGQQPGKVSFLSLSGEKEDLKDEINDSTRIKSILVHLVSQFGSENCESFYKTILQEREGVFKNNQDLFTTLQPLMNSIYTKLQSYDMTLHEGLVHGDFKQQNIMECGDSYRVIDCQYYTYGIRLWDLAFLYSKDAHGFDNIKQEIEKLPLLEDRLLVLFFYVIASLINVKKKRANKVIVFQIYPATSYANQLLDIKE</sequence>
<evidence type="ECO:0000313" key="3">
    <source>
        <dbReference type="Proteomes" id="UP000032749"/>
    </source>
</evidence>
<evidence type="ECO:0000313" key="2">
    <source>
        <dbReference type="EMBL" id="CCK74275.1"/>
    </source>
</evidence>
<proteinExistence type="predicted"/>
<keyword evidence="3" id="KW-1185">Reference proteome</keyword>
<dbReference type="EMBL" id="FO203512">
    <property type="protein sequence ID" value="CCK74275.1"/>
    <property type="molecule type" value="Genomic_DNA"/>
</dbReference>